<dbReference type="Proteomes" id="UP000316806">
    <property type="component" value="Chromosome"/>
</dbReference>
<accession>A0A516RFM1</accession>
<proteinExistence type="predicted"/>
<gene>
    <name evidence="1" type="ORF">FH965_31120</name>
</gene>
<dbReference type="RefSeq" id="WP_144321672.1">
    <property type="nucleotide sequence ID" value="NZ_CP040916.1"/>
</dbReference>
<evidence type="ECO:0000313" key="1">
    <source>
        <dbReference type="EMBL" id="QDQ14460.1"/>
    </source>
</evidence>
<protein>
    <submittedName>
        <fullName evidence="1">Uncharacterized protein</fullName>
    </submittedName>
</protein>
<dbReference type="EMBL" id="CP040916">
    <property type="protein sequence ID" value="QDQ14460.1"/>
    <property type="molecule type" value="Genomic_DNA"/>
</dbReference>
<name>A0A516RFM1_STRST</name>
<evidence type="ECO:0000313" key="2">
    <source>
        <dbReference type="Proteomes" id="UP000316806"/>
    </source>
</evidence>
<sequence>MSEYGFVRASREVLAARNALAAQVVQALRSAGLPAFREGEAGTEDRPGAVVHVDPDGETASASVSVVWRCDPAVVQAAVDSLTAGNLEAPIVRYPGTVGLHMQSPLIQILLTSGIIATPDNDSMNPESVLVFGTMADLPPALRPAFVPPASG</sequence>
<organism evidence="1 2">
    <name type="scientific">Streptomyces spectabilis</name>
    <dbReference type="NCBI Taxonomy" id="68270"/>
    <lineage>
        <taxon>Bacteria</taxon>
        <taxon>Bacillati</taxon>
        <taxon>Actinomycetota</taxon>
        <taxon>Actinomycetes</taxon>
        <taxon>Kitasatosporales</taxon>
        <taxon>Streptomycetaceae</taxon>
        <taxon>Streptomyces</taxon>
    </lineage>
</organism>
<dbReference type="AlphaFoldDB" id="A0A516RFM1"/>
<reference evidence="1 2" key="1">
    <citation type="journal article" date="2019" name="J. Ind. Microbiol. Biotechnol.">
        <title>The complete genomic sequence of Streptomyces spectabilis NRRL-2792 and identification of secondary metabolite biosynthetic gene clusters.</title>
        <authorList>
            <person name="Sinha A."/>
            <person name="Phillips-Salemka S."/>
            <person name="Niraula T.A."/>
            <person name="Short K.A."/>
            <person name="Niraula N.P."/>
        </authorList>
    </citation>
    <scope>NUCLEOTIDE SEQUENCE [LARGE SCALE GENOMIC DNA]</scope>
    <source>
        <strain evidence="1 2">NRRL 2792</strain>
    </source>
</reference>